<dbReference type="Gene3D" id="3.40.50.300">
    <property type="entry name" value="P-loop containing nucleotide triphosphate hydrolases"/>
    <property type="match status" value="1"/>
</dbReference>
<evidence type="ECO:0000256" key="1">
    <source>
        <dbReference type="ARBA" id="ARBA00022741"/>
    </source>
</evidence>
<proteinExistence type="predicted"/>
<dbReference type="Pfam" id="PF07683">
    <property type="entry name" value="CobW_C"/>
    <property type="match status" value="1"/>
</dbReference>
<dbReference type="InterPro" id="IPR051927">
    <property type="entry name" value="Zn_Chap_cDPG_Synth"/>
</dbReference>
<sequence length="413" mass="44606">MATAAPVVTVLSGLWPGATYAVARALLAADPSLLLVRYDLTGTGDGYTCRVMCSGTGATAERRGALLHGDMSRTLRDEILPTVARLARTRPYRQVVLLPPAVVEPESVAAACTGCVVDGVPLSDLVRVDSYVTVVHGDFLLDALNTGDDLVRLGIPAGRDDHRALAEVAVRQIEYADTLVLWGSCAGGPFDTAQVHALLHHLAPWAAHLRLADDLIDATGLATRLLDSGRHRPDTPGTLARGVEGFALGVHDPTPSYDVVSAVFRACRPFHPQRLHETLDAINTGVLRSRGHLWLASQPHIVVTWEFAGGRLTLGALGRWQAATPEEQRHHFSDRRRLAASVEWHPYYDDRHHYLVFIGVDLDPAALHRALTRCLLTDAELADGPAAWRTYTDPFAGRFTLADALPMPAGGAL</sequence>
<dbReference type="SUPFAM" id="SSF90002">
    <property type="entry name" value="Hypothetical protein YjiA, C-terminal domain"/>
    <property type="match status" value="1"/>
</dbReference>
<dbReference type="InterPro" id="IPR027417">
    <property type="entry name" value="P-loop_NTPase"/>
</dbReference>
<reference evidence="4 5" key="1">
    <citation type="submission" date="2023-08" db="EMBL/GenBank/DDBJ databases">
        <title>Phytohabitans sansha sp. nov., isolated from marine sediment.</title>
        <authorList>
            <person name="Zhao Y."/>
            <person name="Yi K."/>
        </authorList>
    </citation>
    <scope>NUCLEOTIDE SEQUENCE [LARGE SCALE GENOMIC DNA]</scope>
    <source>
        <strain evidence="4 5">ZYX-F-186</strain>
    </source>
</reference>
<accession>A0ABU0ZSK3</accession>
<dbReference type="InterPro" id="IPR011629">
    <property type="entry name" value="CobW-like_C"/>
</dbReference>
<evidence type="ECO:0000256" key="2">
    <source>
        <dbReference type="ARBA" id="ARBA00023186"/>
    </source>
</evidence>
<dbReference type="Gene3D" id="3.30.1220.10">
    <property type="entry name" value="CobW-like, C-terminal domain"/>
    <property type="match status" value="1"/>
</dbReference>
<dbReference type="PANTHER" id="PTHR43603">
    <property type="entry name" value="COBW DOMAIN-CONTAINING PROTEIN DDB_G0274527"/>
    <property type="match status" value="1"/>
</dbReference>
<dbReference type="EMBL" id="JAVHUY010000049">
    <property type="protein sequence ID" value="MDQ7909955.1"/>
    <property type="molecule type" value="Genomic_DNA"/>
</dbReference>
<organism evidence="4 5">
    <name type="scientific">Phytohabitans maris</name>
    <dbReference type="NCBI Taxonomy" id="3071409"/>
    <lineage>
        <taxon>Bacteria</taxon>
        <taxon>Bacillati</taxon>
        <taxon>Actinomycetota</taxon>
        <taxon>Actinomycetes</taxon>
        <taxon>Micromonosporales</taxon>
        <taxon>Micromonosporaceae</taxon>
    </lineage>
</organism>
<evidence type="ECO:0000313" key="4">
    <source>
        <dbReference type="EMBL" id="MDQ7909955.1"/>
    </source>
</evidence>
<gene>
    <name evidence="4" type="ORF">RB614_36205</name>
</gene>
<feature type="domain" description="CobW C-terminal" evidence="3">
    <location>
        <begin position="259"/>
        <end position="375"/>
    </location>
</feature>
<keyword evidence="2" id="KW-0143">Chaperone</keyword>
<evidence type="ECO:0000259" key="3">
    <source>
        <dbReference type="SMART" id="SM00833"/>
    </source>
</evidence>
<comment type="caution">
    <text evidence="4">The sequence shown here is derived from an EMBL/GenBank/DDBJ whole genome shotgun (WGS) entry which is preliminary data.</text>
</comment>
<keyword evidence="1" id="KW-0547">Nucleotide-binding</keyword>
<dbReference type="PANTHER" id="PTHR43603:SF1">
    <property type="entry name" value="ZINC-REGULATED GTPASE METALLOPROTEIN ACTIVATOR 1"/>
    <property type="match status" value="1"/>
</dbReference>
<evidence type="ECO:0000313" key="5">
    <source>
        <dbReference type="Proteomes" id="UP001230908"/>
    </source>
</evidence>
<protein>
    <submittedName>
        <fullName evidence="4">GTP-binding protein</fullName>
    </submittedName>
</protein>
<dbReference type="InterPro" id="IPR036627">
    <property type="entry name" value="CobW-likC_sf"/>
</dbReference>
<dbReference type="Proteomes" id="UP001230908">
    <property type="component" value="Unassembled WGS sequence"/>
</dbReference>
<dbReference type="RefSeq" id="WP_308717212.1">
    <property type="nucleotide sequence ID" value="NZ_JAVHUY010000049.1"/>
</dbReference>
<name>A0ABU0ZSK3_9ACTN</name>
<dbReference type="SMART" id="SM00833">
    <property type="entry name" value="CobW_C"/>
    <property type="match status" value="1"/>
</dbReference>
<keyword evidence="5" id="KW-1185">Reference proteome</keyword>